<gene>
    <name evidence="1" type="ORF">NEOLEDRAFT_1091295</name>
</gene>
<evidence type="ECO:0008006" key="3">
    <source>
        <dbReference type="Google" id="ProtNLM"/>
    </source>
</evidence>
<evidence type="ECO:0000313" key="1">
    <source>
        <dbReference type="EMBL" id="KZT26383.1"/>
    </source>
</evidence>
<dbReference type="InParanoid" id="A0A165TAF9"/>
<evidence type="ECO:0000313" key="2">
    <source>
        <dbReference type="Proteomes" id="UP000076761"/>
    </source>
</evidence>
<dbReference type="OrthoDB" id="3256525at2759"/>
<sequence>MRAIEVIFGSRLIIKPSNVHSLQYPVGQTRGSDYATSPRPLPQLPPEIWLMTFRKATWIPGTTRLSDRDEFTAYARDDHGLNLYIRHRQAMDTKLSLSLVSKSWRILAAEFLYEYIVIKNGEQACQVNNVFKHDGYHLGQQTYSSCTTRIDLALEDVHVWEDHHTSAVVSILKHCSNLVTFSTAFSTAEAYLFYPSTFLQALVPLRDLKKLRRLELRGDVNFLNDIVSQVTEEIEILWLLPPPKGSRRNESLSLCLPKLRTLKMSFIEAKFTLDWQMPSLENYSTGEVVYLPQHLEANGSHLRWVAIPKPAFVITTLSFCPNLLELDIQFGGTSLVPFNWTCSHTNLRRILFEGCPDFSRPISWYKESNSSHLKCLRTSLLTLINGTTFPALECIRLVLSLNWIPYDGEPPDVFTHIWDFWLDSCTSRGIRVEVSVGASDHTADIWQPFSSSMLLRTL</sequence>
<dbReference type="EMBL" id="KV425567">
    <property type="protein sequence ID" value="KZT26383.1"/>
    <property type="molecule type" value="Genomic_DNA"/>
</dbReference>
<reference evidence="1 2" key="1">
    <citation type="journal article" date="2016" name="Mol. Biol. Evol.">
        <title>Comparative Genomics of Early-Diverging Mushroom-Forming Fungi Provides Insights into the Origins of Lignocellulose Decay Capabilities.</title>
        <authorList>
            <person name="Nagy L.G."/>
            <person name="Riley R."/>
            <person name="Tritt A."/>
            <person name="Adam C."/>
            <person name="Daum C."/>
            <person name="Floudas D."/>
            <person name="Sun H."/>
            <person name="Yadav J.S."/>
            <person name="Pangilinan J."/>
            <person name="Larsson K.H."/>
            <person name="Matsuura K."/>
            <person name="Barry K."/>
            <person name="Labutti K."/>
            <person name="Kuo R."/>
            <person name="Ohm R.A."/>
            <person name="Bhattacharya S.S."/>
            <person name="Shirouzu T."/>
            <person name="Yoshinaga Y."/>
            <person name="Martin F.M."/>
            <person name="Grigoriev I.V."/>
            <person name="Hibbett D.S."/>
        </authorList>
    </citation>
    <scope>NUCLEOTIDE SEQUENCE [LARGE SCALE GENOMIC DNA]</scope>
    <source>
        <strain evidence="1 2">HHB14362 ss-1</strain>
    </source>
</reference>
<proteinExistence type="predicted"/>
<accession>A0A165TAF9</accession>
<keyword evidence="2" id="KW-1185">Reference proteome</keyword>
<protein>
    <recommendedName>
        <fullName evidence="3">F-box domain-containing protein</fullName>
    </recommendedName>
</protein>
<organism evidence="1 2">
    <name type="scientific">Neolentinus lepideus HHB14362 ss-1</name>
    <dbReference type="NCBI Taxonomy" id="1314782"/>
    <lineage>
        <taxon>Eukaryota</taxon>
        <taxon>Fungi</taxon>
        <taxon>Dikarya</taxon>
        <taxon>Basidiomycota</taxon>
        <taxon>Agaricomycotina</taxon>
        <taxon>Agaricomycetes</taxon>
        <taxon>Gloeophyllales</taxon>
        <taxon>Gloeophyllaceae</taxon>
        <taxon>Neolentinus</taxon>
    </lineage>
</organism>
<dbReference type="Proteomes" id="UP000076761">
    <property type="component" value="Unassembled WGS sequence"/>
</dbReference>
<dbReference type="AlphaFoldDB" id="A0A165TAF9"/>
<name>A0A165TAF9_9AGAM</name>